<gene>
    <name evidence="1" type="ORF">EJF14_60126</name>
</gene>
<dbReference type="EMBL" id="CP038489">
    <property type="protein sequence ID" value="QFZ29616.1"/>
    <property type="molecule type" value="Genomic_DNA"/>
</dbReference>
<accession>A0ACD0WQI9</accession>
<proteinExistence type="predicted"/>
<organism evidence="1 2">
    <name type="scientific">Clavispora lusitaniae</name>
    <name type="common">Candida lusitaniae</name>
    <dbReference type="NCBI Taxonomy" id="36911"/>
    <lineage>
        <taxon>Eukaryota</taxon>
        <taxon>Fungi</taxon>
        <taxon>Dikarya</taxon>
        <taxon>Ascomycota</taxon>
        <taxon>Saccharomycotina</taxon>
        <taxon>Pichiomycetes</taxon>
        <taxon>Metschnikowiaceae</taxon>
        <taxon>Clavispora</taxon>
    </lineage>
</organism>
<sequence>MDLNVPDFLGPPERKQKARGSPHFQAFSPHPDSSYSPRAFGSSDFGRGLGEAETSRETSIKDAMYGGGGRKLDFGRLSEPDSGAPDSAAGDLAVSHEYGSNNFGRAANYGEIGASEYGEFGARDFKSPWGEVRGDLLREFRGRGASVGFWGEPSETPRAKWREPPRDMPRFDPFALPAELQGGVGTISSRRPSYAAESFTRNMAGFSAQQLDQACASLQRFSVGDQEEGQGNWNDEIDHSRSQNQSNSQNSQNQNHNLQNQNHNQNHNHIQNQIQNQNHNQNHSQIQSQHQNQNHNQHQNQTQNQPQNQTQNQTRQFPKPEYPLSRPRNPEDQTIADGLLLRDQCIEASPDLRTLYGRAAPYFQDRALTREIVARLNRLLARPAVAQLVAFLRRTNSLAPHRALCLVANKNGKLDLLAYPSHSNIRFHTDDLAIVDGDRGKDLAMVVDPHINVDLAVLFNYVKKIEHLKSLTIVDGKKSHSSHEPAAQIVARGEDSELTISLPTKQVLRLASPKEVHRLGSRFLEERRAFVTCHTKIADLALDGALSLVDVEYQFDFKKLIFYYFANFRRVDFRGLIKELFKIYKTRIWLCAVLPADQPDLYIAPDGQQRRSDFCPPSPIPPEYEPAPKLVPQFSVGNFESFVGSYFHSRNLMNLLTYVEQAADGYFYGFNAI</sequence>
<keyword evidence="2" id="KW-1185">Reference proteome</keyword>
<protein>
    <submittedName>
        <fullName evidence="1">Uncharacterized protein</fullName>
    </submittedName>
</protein>
<dbReference type="Proteomes" id="UP000326582">
    <property type="component" value="Chromosome 6"/>
</dbReference>
<evidence type="ECO:0000313" key="2">
    <source>
        <dbReference type="Proteomes" id="UP000326582"/>
    </source>
</evidence>
<evidence type="ECO:0000313" key="1">
    <source>
        <dbReference type="EMBL" id="QFZ29616.1"/>
    </source>
</evidence>
<reference evidence="2" key="1">
    <citation type="journal article" date="2019" name="MBio">
        <title>Comparative genomics for the elucidation of multidrug resistance (MDR) in Candida lusitaniae.</title>
        <authorList>
            <person name="Kannan A."/>
            <person name="Asner S.A."/>
            <person name="Trachsel E."/>
            <person name="Kelly S."/>
            <person name="Parker J."/>
            <person name="Sanglard D."/>
        </authorList>
    </citation>
    <scope>NUCLEOTIDE SEQUENCE [LARGE SCALE GENOMIC DNA]</scope>
    <source>
        <strain evidence="2">P1</strain>
    </source>
</reference>
<name>A0ACD0WQI9_CLALS</name>